<dbReference type="InterPro" id="IPR023393">
    <property type="entry name" value="START-like_dom_sf"/>
</dbReference>
<dbReference type="GO" id="GO:0010879">
    <property type="term" value="P:cholesterol transport involved in cholesterol storage"/>
    <property type="evidence" value="ECO:0007669"/>
    <property type="project" value="TreeGrafter"/>
</dbReference>
<dbReference type="InterPro" id="IPR042555">
    <property type="entry name" value="StarD4"/>
</dbReference>
<dbReference type="GO" id="GO:0032367">
    <property type="term" value="P:intracellular cholesterol transport"/>
    <property type="evidence" value="ECO:0007669"/>
    <property type="project" value="InterPro"/>
</dbReference>
<protein>
    <submittedName>
        <fullName evidence="2">StAR-related lipid transfer protein 4</fullName>
    </submittedName>
</protein>
<dbReference type="PANTHER" id="PTHR47006">
    <property type="entry name" value="STAR-RELATED LIPID TRANSFER PROTEIN 4"/>
    <property type="match status" value="1"/>
</dbReference>
<evidence type="ECO:0000313" key="3">
    <source>
        <dbReference type="Proteomes" id="UP000053283"/>
    </source>
</evidence>
<dbReference type="eggNOG" id="KOG3845">
    <property type="taxonomic scope" value="Eukaryota"/>
</dbReference>
<dbReference type="GO" id="GO:0120020">
    <property type="term" value="F:cholesterol transfer activity"/>
    <property type="evidence" value="ECO:0007669"/>
    <property type="project" value="TreeGrafter"/>
</dbReference>
<sequence length="172" mass="19684">KDATVWRKPSEEFSGYLYKAQGVVEDVTNRIVDHIRPGPYRLDWDSLMTTMDIMETFEENCCVMRYTTAGQLWNIIAPREFVDFSYTTSYEDGLLTCGISLDYGEVRPNFVRGFNHPCGWFCIPLKDYPSHSLLTGYIQTELRGMLPQSAVDTAMSSTLANFYSDLKKALKT</sequence>
<feature type="non-terminal residue" evidence="2">
    <location>
        <position position="1"/>
    </location>
</feature>
<dbReference type="EMBL" id="KL409831">
    <property type="protein sequence ID" value="KFQ92121.1"/>
    <property type="molecule type" value="Genomic_DNA"/>
</dbReference>
<dbReference type="GO" id="GO:0015485">
    <property type="term" value="F:cholesterol binding"/>
    <property type="evidence" value="ECO:0007669"/>
    <property type="project" value="InterPro"/>
</dbReference>
<feature type="non-terminal residue" evidence="2">
    <location>
        <position position="172"/>
    </location>
</feature>
<dbReference type="Gene3D" id="3.30.530.20">
    <property type="match status" value="1"/>
</dbReference>
<organism evidence="2 3">
    <name type="scientific">Nipponia nippon</name>
    <name type="common">Crested ibis</name>
    <name type="synonym">Ibis nippon</name>
    <dbReference type="NCBI Taxonomy" id="128390"/>
    <lineage>
        <taxon>Eukaryota</taxon>
        <taxon>Metazoa</taxon>
        <taxon>Chordata</taxon>
        <taxon>Craniata</taxon>
        <taxon>Vertebrata</taxon>
        <taxon>Euteleostomi</taxon>
        <taxon>Archelosauria</taxon>
        <taxon>Archosauria</taxon>
        <taxon>Dinosauria</taxon>
        <taxon>Saurischia</taxon>
        <taxon>Theropoda</taxon>
        <taxon>Coelurosauria</taxon>
        <taxon>Aves</taxon>
        <taxon>Neognathae</taxon>
        <taxon>Neoaves</taxon>
        <taxon>Aequornithes</taxon>
        <taxon>Pelecaniformes</taxon>
        <taxon>Threskiornithidae</taxon>
        <taxon>Nipponia</taxon>
    </lineage>
</organism>
<dbReference type="PROSITE" id="PS50848">
    <property type="entry name" value="START"/>
    <property type="match status" value="1"/>
</dbReference>
<dbReference type="SUPFAM" id="SSF55961">
    <property type="entry name" value="Bet v1-like"/>
    <property type="match status" value="1"/>
</dbReference>
<dbReference type="Proteomes" id="UP000053283">
    <property type="component" value="Unassembled WGS sequence"/>
</dbReference>
<dbReference type="GO" id="GO:0005783">
    <property type="term" value="C:endoplasmic reticulum"/>
    <property type="evidence" value="ECO:0007669"/>
    <property type="project" value="TreeGrafter"/>
</dbReference>
<accession>A0A091UN71</accession>
<name>A0A091UN71_NIPNI</name>
<proteinExistence type="predicted"/>
<gene>
    <name evidence="2" type="ORF">Y956_01576</name>
</gene>
<keyword evidence="3" id="KW-1185">Reference proteome</keyword>
<dbReference type="STRING" id="128390.A0A091UN71"/>
<dbReference type="AlphaFoldDB" id="A0A091UN71"/>
<evidence type="ECO:0000259" key="1">
    <source>
        <dbReference type="PROSITE" id="PS50848"/>
    </source>
</evidence>
<dbReference type="GO" id="GO:0070508">
    <property type="term" value="P:cholesterol import"/>
    <property type="evidence" value="ECO:0007669"/>
    <property type="project" value="TreeGrafter"/>
</dbReference>
<feature type="domain" description="START" evidence="1">
    <location>
        <begin position="1"/>
        <end position="172"/>
    </location>
</feature>
<dbReference type="InterPro" id="IPR002913">
    <property type="entry name" value="START_lipid-bd_dom"/>
</dbReference>
<evidence type="ECO:0000313" key="2">
    <source>
        <dbReference type="EMBL" id="KFQ92121.1"/>
    </source>
</evidence>
<dbReference type="GO" id="GO:0005829">
    <property type="term" value="C:cytosol"/>
    <property type="evidence" value="ECO:0007669"/>
    <property type="project" value="TreeGrafter"/>
</dbReference>
<dbReference type="PANTHER" id="PTHR47006:SF1">
    <property type="entry name" value="STAR-RELATED LIPID TRANSFER PROTEIN 4"/>
    <property type="match status" value="1"/>
</dbReference>
<reference evidence="2 3" key="1">
    <citation type="submission" date="2014-04" db="EMBL/GenBank/DDBJ databases">
        <title>Genome evolution of avian class.</title>
        <authorList>
            <person name="Zhang G."/>
            <person name="Li C."/>
        </authorList>
    </citation>
    <scope>NUCLEOTIDE SEQUENCE [LARGE SCALE GENOMIC DNA]</scope>
    <source>
        <strain evidence="2">BGI_Y956</strain>
    </source>
</reference>
<dbReference type="Pfam" id="PF01852">
    <property type="entry name" value="START"/>
    <property type="match status" value="1"/>
</dbReference>